<reference evidence="1" key="1">
    <citation type="submission" date="2019-12" db="EMBL/GenBank/DDBJ databases">
        <title>Genome sequencing and annotation of Brassica cretica.</title>
        <authorList>
            <person name="Studholme D.J."/>
            <person name="Sarris P.F."/>
        </authorList>
    </citation>
    <scope>NUCLEOTIDE SEQUENCE</scope>
    <source>
        <strain evidence="1">PFS-102/07</strain>
        <tissue evidence="1">Leaf</tissue>
    </source>
</reference>
<evidence type="ECO:0000313" key="1">
    <source>
        <dbReference type="EMBL" id="KAF2533131.1"/>
    </source>
</evidence>
<dbReference type="AlphaFoldDB" id="A0A8S9FIU2"/>
<sequence length="152" mass="17739">MSVCFCSGRMGFMGVVSVAFSEKSLITIVGILERGRYEMISGNMGLYLRQWRVLKLISMLGSNTLEKEDGEGLIRRLRDNRKERFREGVRIWIVIHLALIHCYNNNGEIFDWDETTTVLRAGCDDTVRVFWLHNVLHCFRRYFYGIYGEMLG</sequence>
<gene>
    <name evidence="1" type="ORF">F2Q70_00031766</name>
</gene>
<organism evidence="1">
    <name type="scientific">Brassica cretica</name>
    <name type="common">Mustard</name>
    <dbReference type="NCBI Taxonomy" id="69181"/>
    <lineage>
        <taxon>Eukaryota</taxon>
        <taxon>Viridiplantae</taxon>
        <taxon>Streptophyta</taxon>
        <taxon>Embryophyta</taxon>
        <taxon>Tracheophyta</taxon>
        <taxon>Spermatophyta</taxon>
        <taxon>Magnoliopsida</taxon>
        <taxon>eudicotyledons</taxon>
        <taxon>Gunneridae</taxon>
        <taxon>Pentapetalae</taxon>
        <taxon>rosids</taxon>
        <taxon>malvids</taxon>
        <taxon>Brassicales</taxon>
        <taxon>Brassicaceae</taxon>
        <taxon>Brassiceae</taxon>
        <taxon>Brassica</taxon>
    </lineage>
</organism>
<name>A0A8S9FIU2_BRACR</name>
<dbReference type="EMBL" id="QGKY02002305">
    <property type="protein sequence ID" value="KAF2533131.1"/>
    <property type="molecule type" value="Genomic_DNA"/>
</dbReference>
<accession>A0A8S9FIU2</accession>
<protein>
    <submittedName>
        <fullName evidence="1">Uncharacterized protein</fullName>
    </submittedName>
</protein>
<comment type="caution">
    <text evidence="1">The sequence shown here is derived from an EMBL/GenBank/DDBJ whole genome shotgun (WGS) entry which is preliminary data.</text>
</comment>
<proteinExistence type="predicted"/>